<organism evidence="9 10">
    <name type="scientific">Pseudoduganella lutea</name>
    <dbReference type="NCBI Taxonomy" id="321985"/>
    <lineage>
        <taxon>Bacteria</taxon>
        <taxon>Pseudomonadati</taxon>
        <taxon>Pseudomonadota</taxon>
        <taxon>Betaproteobacteria</taxon>
        <taxon>Burkholderiales</taxon>
        <taxon>Oxalobacteraceae</taxon>
        <taxon>Telluria group</taxon>
        <taxon>Pseudoduganella</taxon>
    </lineage>
</organism>
<reference evidence="9 10" key="1">
    <citation type="submission" date="2019-02" db="EMBL/GenBank/DDBJ databases">
        <title>Draft Genome Sequences of Six Type Strains of the Genus Massilia.</title>
        <authorList>
            <person name="Miess H."/>
            <person name="Frediansyhah A."/>
            <person name="Gross H."/>
        </authorList>
    </citation>
    <scope>NUCLEOTIDE SEQUENCE [LARGE SCALE GENOMIC DNA]</scope>
    <source>
        <strain evidence="9 10">DSM 17473</strain>
    </source>
</reference>
<evidence type="ECO:0000313" key="9">
    <source>
        <dbReference type="EMBL" id="QBE61654.1"/>
    </source>
</evidence>
<comment type="function">
    <text evidence="8">Zinc phosphodiesterase, which displays some tRNA 3'-processing endonuclease activity. Probably involved in tRNA maturation, by removing a 3'-trailer from precursor tRNA.</text>
</comment>
<keyword evidence="4 8" id="KW-0479">Metal-binding</keyword>
<comment type="cofactor">
    <cofactor evidence="8">
        <name>Zn(2+)</name>
        <dbReference type="ChEBI" id="CHEBI:29105"/>
    </cofactor>
    <text evidence="8">Binds 2 Zn(2+) ions.</text>
</comment>
<evidence type="ECO:0000256" key="2">
    <source>
        <dbReference type="ARBA" id="ARBA00022694"/>
    </source>
</evidence>
<dbReference type="RefSeq" id="WP_130184791.1">
    <property type="nucleotide sequence ID" value="NZ_CP035913.1"/>
</dbReference>
<feature type="binding site" evidence="8">
    <location>
        <position position="268"/>
    </location>
    <ligand>
        <name>Zn(2+)</name>
        <dbReference type="ChEBI" id="CHEBI:29105"/>
        <label>2</label>
        <note>catalytic</note>
    </ligand>
</feature>
<dbReference type="InterPro" id="IPR036866">
    <property type="entry name" value="RibonucZ/Hydroxyglut_hydro"/>
</dbReference>
<feature type="binding site" evidence="8">
    <location>
        <position position="209"/>
    </location>
    <ligand>
        <name>Zn(2+)</name>
        <dbReference type="ChEBI" id="CHEBI:29105"/>
        <label>2</label>
        <note>catalytic</note>
    </ligand>
</feature>
<evidence type="ECO:0000256" key="5">
    <source>
        <dbReference type="ARBA" id="ARBA00022759"/>
    </source>
</evidence>
<dbReference type="EC" id="3.1.26.11" evidence="8"/>
<keyword evidence="5 8" id="KW-0255">Endonuclease</keyword>
<keyword evidence="6 8" id="KW-0378">Hydrolase</keyword>
<comment type="similarity">
    <text evidence="8">Belongs to the RNase Z family.</text>
</comment>
<dbReference type="NCBIfam" id="NF000801">
    <property type="entry name" value="PRK00055.1-3"/>
    <property type="match status" value="1"/>
</dbReference>
<keyword evidence="2 8" id="KW-0819">tRNA processing</keyword>
<proteinExistence type="inferred from homology"/>
<feature type="binding site" evidence="8">
    <location>
        <position position="64"/>
    </location>
    <ligand>
        <name>Zn(2+)</name>
        <dbReference type="ChEBI" id="CHEBI:29105"/>
        <label>2</label>
        <note>catalytic</note>
    </ligand>
</feature>
<evidence type="ECO:0000256" key="8">
    <source>
        <dbReference type="HAMAP-Rule" id="MF_01818"/>
    </source>
</evidence>
<evidence type="ECO:0000256" key="6">
    <source>
        <dbReference type="ARBA" id="ARBA00022801"/>
    </source>
</evidence>
<dbReference type="SUPFAM" id="SSF56281">
    <property type="entry name" value="Metallo-hydrolase/oxidoreductase"/>
    <property type="match status" value="1"/>
</dbReference>
<evidence type="ECO:0000256" key="4">
    <source>
        <dbReference type="ARBA" id="ARBA00022723"/>
    </source>
</evidence>
<dbReference type="Proteomes" id="UP000290637">
    <property type="component" value="Chromosome"/>
</dbReference>
<comment type="catalytic activity">
    <reaction evidence="8">
        <text>Endonucleolytic cleavage of RNA, removing extra 3' nucleotides from tRNA precursor, generating 3' termini of tRNAs. A 3'-hydroxy group is left at the tRNA terminus and a 5'-phosphoryl group is left at the trailer molecule.</text>
        <dbReference type="EC" id="3.1.26.11"/>
    </reaction>
</comment>
<dbReference type="PANTHER" id="PTHR46018">
    <property type="entry name" value="ZINC PHOSPHODIESTERASE ELAC PROTEIN 1"/>
    <property type="match status" value="1"/>
</dbReference>
<keyword evidence="3 8" id="KW-0540">Nuclease</keyword>
<dbReference type="GO" id="GO:0008270">
    <property type="term" value="F:zinc ion binding"/>
    <property type="evidence" value="ECO:0007669"/>
    <property type="project" value="UniProtKB-UniRule"/>
</dbReference>
<protein>
    <recommendedName>
        <fullName evidence="8">Ribonuclease Z</fullName>
        <shortName evidence="8">RNase Z</shortName>
        <ecNumber evidence="8">3.1.26.11</ecNumber>
    </recommendedName>
    <alternativeName>
        <fullName evidence="8">tRNA 3 endonuclease</fullName>
    </alternativeName>
    <alternativeName>
        <fullName evidence="8">tRNase Z</fullName>
    </alternativeName>
</protein>
<dbReference type="KEGG" id="plue:EWM63_00410"/>
<dbReference type="HAMAP" id="MF_01818">
    <property type="entry name" value="RNase_Z_BN"/>
    <property type="match status" value="1"/>
</dbReference>
<dbReference type="Pfam" id="PF23023">
    <property type="entry name" value="Anti-Pycsar_Apyc1"/>
    <property type="match status" value="1"/>
</dbReference>
<feature type="binding site" evidence="8">
    <location>
        <position position="138"/>
    </location>
    <ligand>
        <name>Zn(2+)</name>
        <dbReference type="ChEBI" id="CHEBI:29105"/>
        <label>1</label>
        <note>catalytic</note>
    </ligand>
</feature>
<comment type="subunit">
    <text evidence="1 8">Homodimer.</text>
</comment>
<gene>
    <name evidence="8" type="primary">rnz</name>
    <name evidence="9" type="ORF">EWM63_00410</name>
</gene>
<evidence type="ECO:0000256" key="3">
    <source>
        <dbReference type="ARBA" id="ARBA00022722"/>
    </source>
</evidence>
<dbReference type="EMBL" id="CP035913">
    <property type="protein sequence ID" value="QBE61654.1"/>
    <property type="molecule type" value="Genomic_DNA"/>
</dbReference>
<dbReference type="PANTHER" id="PTHR46018:SF2">
    <property type="entry name" value="ZINC PHOSPHODIESTERASE ELAC PROTEIN 1"/>
    <property type="match status" value="1"/>
</dbReference>
<name>A0A4P6KSP3_9BURK</name>
<dbReference type="OrthoDB" id="9803916at2"/>
<evidence type="ECO:0000313" key="10">
    <source>
        <dbReference type="Proteomes" id="UP000290637"/>
    </source>
</evidence>
<feature type="binding site" evidence="8">
    <location>
        <position position="62"/>
    </location>
    <ligand>
        <name>Zn(2+)</name>
        <dbReference type="ChEBI" id="CHEBI:29105"/>
        <label>1</label>
        <note>catalytic</note>
    </ligand>
</feature>
<feature type="active site" description="Proton acceptor" evidence="8">
    <location>
        <position position="64"/>
    </location>
</feature>
<sequence>MELQFLGTSSGTPTKTRNVAGVALRSADGWVLVDCGEGTQHRILRTNLSPHTLRAIFITHLHGDHCYGLPGLLASAGLLNRTAPMAIVGPAPLERYVRGVMDTTALQLPYPVEFIDVADAGRATLLSDLAVTATALSHRIPSFAYGFTEKAVERKLDPARLAAVGVPRGPLWGALQSGLDAVLPDGRTVRPADVLQPPRRARRIVIAGDNDTPELLGDAVRDAHVLVHEATYTEAVLEKVGPGPQHSSALRVARFAREAAIPNLVLTHFSPRYQDSQGPLTLADVEAEARAEYAGNLFLARDLARLALDKEGMLSELASPEA</sequence>
<feature type="binding site" evidence="8">
    <location>
        <position position="60"/>
    </location>
    <ligand>
        <name>Zn(2+)</name>
        <dbReference type="ChEBI" id="CHEBI:29105"/>
        <label>1</label>
        <note>catalytic</note>
    </ligand>
</feature>
<dbReference type="Gene3D" id="3.60.15.10">
    <property type="entry name" value="Ribonuclease Z/Hydroxyacylglutathione hydrolase-like"/>
    <property type="match status" value="1"/>
</dbReference>
<accession>A0A4P6KSP3</accession>
<feature type="binding site" evidence="8">
    <location>
        <position position="209"/>
    </location>
    <ligand>
        <name>Zn(2+)</name>
        <dbReference type="ChEBI" id="CHEBI:29105"/>
        <label>1</label>
        <note>catalytic</note>
    </ligand>
</feature>
<dbReference type="CDD" id="cd07717">
    <property type="entry name" value="RNaseZ_ZiPD-like_MBL-fold"/>
    <property type="match status" value="1"/>
</dbReference>
<dbReference type="InterPro" id="IPR013471">
    <property type="entry name" value="RNase_Z/BN"/>
</dbReference>
<keyword evidence="10" id="KW-1185">Reference proteome</keyword>
<evidence type="ECO:0000256" key="1">
    <source>
        <dbReference type="ARBA" id="ARBA00011738"/>
    </source>
</evidence>
<evidence type="ECO:0000256" key="7">
    <source>
        <dbReference type="ARBA" id="ARBA00022833"/>
    </source>
</evidence>
<feature type="binding site" evidence="8">
    <location>
        <position position="65"/>
    </location>
    <ligand>
        <name>Zn(2+)</name>
        <dbReference type="ChEBI" id="CHEBI:29105"/>
        <label>2</label>
        <note>catalytic</note>
    </ligand>
</feature>
<dbReference type="GO" id="GO:0042781">
    <property type="term" value="F:3'-tRNA processing endoribonuclease activity"/>
    <property type="evidence" value="ECO:0007669"/>
    <property type="project" value="UniProtKB-UniRule"/>
</dbReference>
<keyword evidence="7 8" id="KW-0862">Zinc</keyword>
<dbReference type="AlphaFoldDB" id="A0A4P6KSP3"/>